<feature type="domain" description="OBG-type G" evidence="11">
    <location>
        <begin position="159"/>
        <end position="329"/>
    </location>
</feature>
<dbReference type="InterPro" id="IPR006073">
    <property type="entry name" value="GTP-bd"/>
</dbReference>
<evidence type="ECO:0000259" key="11">
    <source>
        <dbReference type="PROSITE" id="PS51710"/>
    </source>
</evidence>
<dbReference type="GO" id="GO:0005737">
    <property type="term" value="C:cytoplasm"/>
    <property type="evidence" value="ECO:0007669"/>
    <property type="project" value="UniProtKB-SubCell"/>
</dbReference>
<keyword evidence="7 9" id="KW-0460">Magnesium</keyword>
<dbReference type="NCBIfam" id="TIGR02729">
    <property type="entry name" value="Obg_CgtA"/>
    <property type="match status" value="1"/>
</dbReference>
<comment type="cofactor">
    <cofactor evidence="1 9">
        <name>Mg(2+)</name>
        <dbReference type="ChEBI" id="CHEBI:18420"/>
    </cofactor>
</comment>
<comment type="similarity">
    <text evidence="2 9">Belongs to the TRAFAC class OBG-HflX-like GTPase superfamily. OBG GTPase family.</text>
</comment>
<dbReference type="AlphaFoldDB" id="A0A140L919"/>
<dbReference type="SUPFAM" id="SSF52540">
    <property type="entry name" value="P-loop containing nucleoside triphosphate hydrolases"/>
    <property type="match status" value="1"/>
</dbReference>
<feature type="binding site" evidence="9">
    <location>
        <begin position="190"/>
        <end position="194"/>
    </location>
    <ligand>
        <name>GTP</name>
        <dbReference type="ChEBI" id="CHEBI:37565"/>
    </ligand>
</feature>
<sequence>MFVDKARIFVKSGKGGDGAVSFRREKYVPAGGPDGGDGGRGGDIVFEVDEGLRTLMDFRYKKKYIAESGENGKGKKMHGRDGEDLILKVPPGTIVRDEKTNLIIADLTKHGDRAVIAKGGRGGRGNTHFATPTRQAPNFAESGGHAEERWVILELKLLADVGLVGFPNVGKSTILSIVTSAKPKIANYHFTTITPNLGVVEINHKSFVLADIPGLIEGAHEGIGLGLEFLRHVERTKLLIHVVDISGTEGRDPMEDFHRINEELKHYDEKLSQKYQVIAANKIDLLESEETLRKFQTVMKEKGYEVFPISAAANKGLRELMAFVANKLDEIEETPIYEEAETFQYYAPEENENHKIIVRRENDYYVIEGKPIEKLINSTNFQDMDSLRYFQNFLRKRGIVDELKELGIQDGDTVKMYDFEFEYYD</sequence>
<dbReference type="InterPro" id="IPR036726">
    <property type="entry name" value="GTP1_OBG_dom_sf"/>
</dbReference>
<dbReference type="CDD" id="cd01898">
    <property type="entry name" value="Obg"/>
    <property type="match status" value="1"/>
</dbReference>
<evidence type="ECO:0000256" key="2">
    <source>
        <dbReference type="ARBA" id="ARBA00007699"/>
    </source>
</evidence>
<dbReference type="InterPro" id="IPR045086">
    <property type="entry name" value="OBG_GTPase"/>
</dbReference>
<dbReference type="Proteomes" id="UP000070456">
    <property type="component" value="Unassembled WGS sequence"/>
</dbReference>
<feature type="binding site" evidence="9">
    <location>
        <position position="192"/>
    </location>
    <ligand>
        <name>Mg(2+)</name>
        <dbReference type="ChEBI" id="CHEBI:18420"/>
    </ligand>
</feature>
<dbReference type="GO" id="GO:0000287">
    <property type="term" value="F:magnesium ion binding"/>
    <property type="evidence" value="ECO:0007669"/>
    <property type="project" value="InterPro"/>
</dbReference>
<feature type="domain" description="Obg" evidence="13">
    <location>
        <begin position="1"/>
        <end position="158"/>
    </location>
</feature>
<dbReference type="PROSITE" id="PS51710">
    <property type="entry name" value="G_OBG"/>
    <property type="match status" value="1"/>
</dbReference>
<dbReference type="NCBIfam" id="NF008956">
    <property type="entry name" value="PRK12299.1"/>
    <property type="match status" value="1"/>
</dbReference>
<dbReference type="Gene3D" id="3.30.300.350">
    <property type="entry name" value="GTP-binding protein OBG, C-terminal domain"/>
    <property type="match status" value="1"/>
</dbReference>
<dbReference type="InterPro" id="IPR036346">
    <property type="entry name" value="GTP-bd_prot_GTP1/OBG_C_sf"/>
</dbReference>
<comment type="function">
    <text evidence="9">An essential GTPase which binds GTP, GDP and possibly (p)ppGpp with moderate affinity, with high nucleotide exchange rates and a fairly low GTP hydrolysis rate. Plays a role in control of the cell cycle, stress response, ribosome biogenesis and in those bacteria that undergo differentiation, in morphogenesis control.</text>
</comment>
<comment type="subcellular location">
    <subcellularLocation>
        <location evidence="9">Cytoplasm</location>
    </subcellularLocation>
</comment>
<dbReference type="NCBIfam" id="NF008954">
    <property type="entry name" value="PRK12296.1"/>
    <property type="match status" value="1"/>
</dbReference>
<keyword evidence="6 9" id="KW-0378">Hydrolase</keyword>
<dbReference type="PANTHER" id="PTHR11702:SF31">
    <property type="entry name" value="MITOCHONDRIAL RIBOSOME-ASSOCIATED GTPASE 2"/>
    <property type="match status" value="1"/>
</dbReference>
<evidence type="ECO:0000256" key="9">
    <source>
        <dbReference type="HAMAP-Rule" id="MF_01454"/>
    </source>
</evidence>
<evidence type="ECO:0000256" key="4">
    <source>
        <dbReference type="ARBA" id="ARBA00022723"/>
    </source>
</evidence>
<proteinExistence type="inferred from homology"/>
<evidence type="ECO:0000313" key="15">
    <source>
        <dbReference type="Proteomes" id="UP000070456"/>
    </source>
</evidence>
<feature type="binding site" evidence="9">
    <location>
        <begin position="165"/>
        <end position="172"/>
    </location>
    <ligand>
        <name>GTP</name>
        <dbReference type="ChEBI" id="CHEBI:37565"/>
    </ligand>
</feature>
<feature type="binding site" evidence="9">
    <location>
        <position position="172"/>
    </location>
    <ligand>
        <name>Mg(2+)</name>
        <dbReference type="ChEBI" id="CHEBI:18420"/>
    </ligand>
</feature>
<keyword evidence="3 9" id="KW-0963">Cytoplasm</keyword>
<protein>
    <recommendedName>
        <fullName evidence="9">GTPase Obg</fullName>
        <ecNumber evidence="9">3.6.5.-</ecNumber>
    </recommendedName>
    <alternativeName>
        <fullName evidence="9">GTP-binding protein Obg</fullName>
    </alternativeName>
</protein>
<dbReference type="PANTHER" id="PTHR11702">
    <property type="entry name" value="DEVELOPMENTALLY REGULATED GTP-BINDING PROTEIN-RELATED"/>
    <property type="match status" value="1"/>
</dbReference>
<dbReference type="EMBL" id="LOEE01000019">
    <property type="protein sequence ID" value="KXG77044.1"/>
    <property type="molecule type" value="Genomic_DNA"/>
</dbReference>
<dbReference type="STRING" id="520762.AN619_05720"/>
<dbReference type="Pfam" id="PF01018">
    <property type="entry name" value="GTP1_OBG"/>
    <property type="match status" value="1"/>
</dbReference>
<dbReference type="Pfam" id="PF01926">
    <property type="entry name" value="MMR_HSR1"/>
    <property type="match status" value="1"/>
</dbReference>
<dbReference type="FunFam" id="2.70.210.12:FF:000001">
    <property type="entry name" value="GTPase Obg"/>
    <property type="match status" value="1"/>
</dbReference>
<evidence type="ECO:0000256" key="3">
    <source>
        <dbReference type="ARBA" id="ARBA00022490"/>
    </source>
</evidence>
<dbReference type="PATRIC" id="fig|520762.4.peg.648"/>
<evidence type="ECO:0000256" key="5">
    <source>
        <dbReference type="ARBA" id="ARBA00022741"/>
    </source>
</evidence>
<dbReference type="NCBIfam" id="TIGR03595">
    <property type="entry name" value="Obg_CgtA_exten"/>
    <property type="match status" value="1"/>
</dbReference>
<dbReference type="RefSeq" id="WP_068554903.1">
    <property type="nucleotide sequence ID" value="NZ_LOEE01000019.1"/>
</dbReference>
<dbReference type="SUPFAM" id="SSF102741">
    <property type="entry name" value="Obg GTP-binding protein C-terminal domain"/>
    <property type="match status" value="1"/>
</dbReference>
<comment type="caution">
    <text evidence="14">The sequence shown here is derived from an EMBL/GenBank/DDBJ whole genome shotgun (WGS) entry which is preliminary data.</text>
</comment>
<feature type="binding site" evidence="9">
    <location>
        <begin position="211"/>
        <end position="214"/>
    </location>
    <ligand>
        <name>GTP</name>
        <dbReference type="ChEBI" id="CHEBI:37565"/>
    </ligand>
</feature>
<dbReference type="PRINTS" id="PR00326">
    <property type="entry name" value="GTP1OBG"/>
</dbReference>
<dbReference type="GO" id="GO:0005525">
    <property type="term" value="F:GTP binding"/>
    <property type="evidence" value="ECO:0007669"/>
    <property type="project" value="UniProtKB-UniRule"/>
</dbReference>
<evidence type="ECO:0000256" key="10">
    <source>
        <dbReference type="SAM" id="MobiDB-lite"/>
    </source>
</evidence>
<dbReference type="OrthoDB" id="9807318at2"/>
<dbReference type="InterPro" id="IPR014100">
    <property type="entry name" value="GTP-bd_Obg/CgtA"/>
</dbReference>
<dbReference type="SUPFAM" id="SSF82051">
    <property type="entry name" value="Obg GTP-binding protein N-terminal domain"/>
    <property type="match status" value="1"/>
</dbReference>
<dbReference type="PIRSF" id="PIRSF002401">
    <property type="entry name" value="GTP_bd_Obg/CgtA"/>
    <property type="match status" value="1"/>
</dbReference>
<dbReference type="InterPro" id="IPR031167">
    <property type="entry name" value="G_OBG"/>
</dbReference>
<feature type="domain" description="OCT" evidence="12">
    <location>
        <begin position="346"/>
        <end position="425"/>
    </location>
</feature>
<keyword evidence="8 9" id="KW-0342">GTP-binding</keyword>
<dbReference type="EC" id="3.6.5.-" evidence="9"/>
<dbReference type="Gene3D" id="3.40.50.300">
    <property type="entry name" value="P-loop containing nucleotide triphosphate hydrolases"/>
    <property type="match status" value="1"/>
</dbReference>
<evidence type="ECO:0000256" key="8">
    <source>
        <dbReference type="ARBA" id="ARBA00023134"/>
    </source>
</evidence>
<accession>A0A140L919</accession>
<dbReference type="PROSITE" id="PS51881">
    <property type="entry name" value="OCT"/>
    <property type="match status" value="1"/>
</dbReference>
<dbReference type="InterPro" id="IPR006169">
    <property type="entry name" value="GTP1_OBG_dom"/>
</dbReference>
<dbReference type="GO" id="GO:0042254">
    <property type="term" value="P:ribosome biogenesis"/>
    <property type="evidence" value="ECO:0007669"/>
    <property type="project" value="UniProtKB-UniRule"/>
</dbReference>
<dbReference type="PROSITE" id="PS00905">
    <property type="entry name" value="GTP1_OBG"/>
    <property type="match status" value="1"/>
</dbReference>
<keyword evidence="5 9" id="KW-0547">Nucleotide-binding</keyword>
<dbReference type="InterPro" id="IPR006074">
    <property type="entry name" value="GTP1-OBG_CS"/>
</dbReference>
<reference evidence="14 15" key="1">
    <citation type="submission" date="2015-12" db="EMBL/GenBank/DDBJ databases">
        <title>Draft genome sequence of the thermoanaerobe Thermotalea metallivorans, an isolate from the runoff channel of the Great Artesian Basin, Australia.</title>
        <authorList>
            <person name="Patel B.K."/>
        </authorList>
    </citation>
    <scope>NUCLEOTIDE SEQUENCE [LARGE SCALE GENOMIC DNA]</scope>
    <source>
        <strain evidence="14 15">B2-1</strain>
    </source>
</reference>
<evidence type="ECO:0000256" key="6">
    <source>
        <dbReference type="ARBA" id="ARBA00022801"/>
    </source>
</evidence>
<feature type="binding site" evidence="9">
    <location>
        <begin position="310"/>
        <end position="312"/>
    </location>
    <ligand>
        <name>GTP</name>
        <dbReference type="ChEBI" id="CHEBI:37565"/>
    </ligand>
</feature>
<evidence type="ECO:0000313" key="14">
    <source>
        <dbReference type="EMBL" id="KXG77044.1"/>
    </source>
</evidence>
<keyword evidence="4 9" id="KW-0479">Metal-binding</keyword>
<dbReference type="HAMAP" id="MF_01454">
    <property type="entry name" value="GTPase_Obg"/>
    <property type="match status" value="1"/>
</dbReference>
<feature type="region of interest" description="Disordered" evidence="10">
    <location>
        <begin position="120"/>
        <end position="141"/>
    </location>
</feature>
<comment type="subunit">
    <text evidence="9">Monomer.</text>
</comment>
<gene>
    <name evidence="9 14" type="primary">obg</name>
    <name evidence="14" type="ORF">AN619_05720</name>
</gene>
<evidence type="ECO:0000259" key="13">
    <source>
        <dbReference type="PROSITE" id="PS51883"/>
    </source>
</evidence>
<evidence type="ECO:0000259" key="12">
    <source>
        <dbReference type="PROSITE" id="PS51881"/>
    </source>
</evidence>
<dbReference type="NCBIfam" id="NF008955">
    <property type="entry name" value="PRK12297.1"/>
    <property type="match status" value="1"/>
</dbReference>
<dbReference type="Pfam" id="PF09269">
    <property type="entry name" value="DUF1967"/>
    <property type="match status" value="1"/>
</dbReference>
<organism evidence="14 15">
    <name type="scientific">Thermotalea metallivorans</name>
    <dbReference type="NCBI Taxonomy" id="520762"/>
    <lineage>
        <taxon>Bacteria</taxon>
        <taxon>Bacillati</taxon>
        <taxon>Bacillota</taxon>
        <taxon>Clostridia</taxon>
        <taxon>Peptostreptococcales</taxon>
        <taxon>Thermotaleaceae</taxon>
        <taxon>Thermotalea</taxon>
    </lineage>
</organism>
<evidence type="ECO:0000256" key="7">
    <source>
        <dbReference type="ARBA" id="ARBA00022842"/>
    </source>
</evidence>
<feature type="binding site" evidence="9">
    <location>
        <begin position="281"/>
        <end position="284"/>
    </location>
    <ligand>
        <name>GTP</name>
        <dbReference type="ChEBI" id="CHEBI:37565"/>
    </ligand>
</feature>
<name>A0A140L919_9FIRM</name>
<dbReference type="GO" id="GO:0003924">
    <property type="term" value="F:GTPase activity"/>
    <property type="evidence" value="ECO:0007669"/>
    <property type="project" value="UniProtKB-UniRule"/>
</dbReference>
<dbReference type="InterPro" id="IPR027417">
    <property type="entry name" value="P-loop_NTPase"/>
</dbReference>
<dbReference type="InterPro" id="IPR015349">
    <property type="entry name" value="OCT_dom"/>
</dbReference>
<dbReference type="Gene3D" id="2.70.210.12">
    <property type="entry name" value="GTP1/OBG domain"/>
    <property type="match status" value="1"/>
</dbReference>
<keyword evidence="15" id="KW-1185">Reference proteome</keyword>
<evidence type="ECO:0000256" key="1">
    <source>
        <dbReference type="ARBA" id="ARBA00001946"/>
    </source>
</evidence>
<dbReference type="PROSITE" id="PS51883">
    <property type="entry name" value="OBG"/>
    <property type="match status" value="1"/>
</dbReference>